<keyword evidence="4" id="KW-1185">Reference proteome</keyword>
<dbReference type="Proteomes" id="UP001604335">
    <property type="component" value="Unassembled WGS sequence"/>
</dbReference>
<reference evidence="4" key="1">
    <citation type="journal article" date="2024" name="Algal Res.">
        <title>Biochemical, toxicological and genomic investigation of a high-biomass producing Limnothrix strain isolated from Italian shallow drinking water reservoir.</title>
        <authorList>
            <person name="Simonazzi M."/>
            <person name="Shishido T.K."/>
            <person name="Delbaje E."/>
            <person name="Wahlsten M."/>
            <person name="Fewer D.P."/>
            <person name="Sivonen K."/>
            <person name="Pezzolesi L."/>
            <person name="Pistocchi R."/>
        </authorList>
    </citation>
    <scope>NUCLEOTIDE SEQUENCE [LARGE SCALE GENOMIC DNA]</scope>
    <source>
        <strain evidence="4">LRLZ20PSL1</strain>
    </source>
</reference>
<dbReference type="RefSeq" id="WP_393011375.1">
    <property type="nucleotide sequence ID" value="NZ_JAZAQF010000029.1"/>
</dbReference>
<evidence type="ECO:0000256" key="1">
    <source>
        <dbReference type="SAM" id="SignalP"/>
    </source>
</evidence>
<dbReference type="Pfam" id="PF11845">
    <property type="entry name" value="Tll0287-like"/>
    <property type="match status" value="1"/>
</dbReference>
<feature type="chain" id="PRO_5046048464" evidence="1">
    <location>
        <begin position="28"/>
        <end position="202"/>
    </location>
</feature>
<feature type="signal peptide" evidence="1">
    <location>
        <begin position="1"/>
        <end position="27"/>
    </location>
</feature>
<sequence length="202" mass="22286">MRRILMLGIAFIWAIGLNGAIAPTAQANTSPDQLAKAVEAIENLDALRSGLASTLEGKTEPPTAETMKAVCKPVGMEAKRIAQTEGWQLRQVSQKYRNPEHRPQNATELAALEQFSANSELQGLWQRGQVNGQPGTHYFRRINVSPGCLACHGQKSRRPQFVANNYPEDLAYDFKPGDLRGMYATFIPDLTAALNRPLARIE</sequence>
<dbReference type="InterPro" id="IPR021796">
    <property type="entry name" value="Tll0287-like_dom"/>
</dbReference>
<feature type="domain" description="Tll0287-like" evidence="2">
    <location>
        <begin position="30"/>
        <end position="188"/>
    </location>
</feature>
<keyword evidence="1" id="KW-0732">Signal</keyword>
<evidence type="ECO:0000313" key="3">
    <source>
        <dbReference type="EMBL" id="MFG3817217.1"/>
    </source>
</evidence>
<evidence type="ECO:0000313" key="4">
    <source>
        <dbReference type="Proteomes" id="UP001604335"/>
    </source>
</evidence>
<protein>
    <submittedName>
        <fullName evidence="3">DUF3365 domain-containing protein</fullName>
    </submittedName>
</protein>
<evidence type="ECO:0000259" key="2">
    <source>
        <dbReference type="Pfam" id="PF11845"/>
    </source>
</evidence>
<accession>A0ABW7C8W2</accession>
<organism evidence="3 4">
    <name type="scientific">Limnothrix redekei LRLZ20PSL1</name>
    <dbReference type="NCBI Taxonomy" id="3112953"/>
    <lineage>
        <taxon>Bacteria</taxon>
        <taxon>Bacillati</taxon>
        <taxon>Cyanobacteriota</taxon>
        <taxon>Cyanophyceae</taxon>
        <taxon>Pseudanabaenales</taxon>
        <taxon>Pseudanabaenaceae</taxon>
        <taxon>Limnothrix</taxon>
    </lineage>
</organism>
<proteinExistence type="predicted"/>
<gene>
    <name evidence="3" type="ORF">VPK24_06170</name>
</gene>
<name>A0ABW7C8W2_9CYAN</name>
<comment type="caution">
    <text evidence="3">The sequence shown here is derived from an EMBL/GenBank/DDBJ whole genome shotgun (WGS) entry which is preliminary data.</text>
</comment>
<dbReference type="EMBL" id="JAZAQF010000029">
    <property type="protein sequence ID" value="MFG3817217.1"/>
    <property type="molecule type" value="Genomic_DNA"/>
</dbReference>